<sequence>MSRRTVLSAVGGNGAVFEAAAARRIPQCMAAPQRSFSSTAQRNATQITHFKPASSPELDALLSTIRHQIIMPAYLTETQRKRLYSSRWEKRLAQDPIVMEVDGEVFRFRHLEPFKGGMVNTRKSIGQAVSQFSTDADWENLRPLLEGVHNAGRRLSDTFLVKLVRIVGEKGHADDLIECARGARRTGFRLDRPEKVNELLHYVQLKAVDAAWARPQTEQALRRAELVIELLQSDAHAPAEDAIVEGSLPLHRDPQVLMAPLHLAAALVVKGGVTDAKVVEKVDKLADTVVRLWPADTPLRKLYPIKEFLDEVQMGYLLQPSKFVAITTPLLHGLDLAAQAVSSPELAAQLRSRHQVLESDIQKALREVQSSNKASHRGKAVYNKFFGGA</sequence>
<evidence type="ECO:0000256" key="1">
    <source>
        <dbReference type="SAM" id="Coils"/>
    </source>
</evidence>
<name>A0A9Q0AL02_9PEZI</name>
<accession>A0A9Q0AL02</accession>
<comment type="caution">
    <text evidence="2">The sequence shown here is derived from an EMBL/GenBank/DDBJ whole genome shotgun (WGS) entry which is preliminary data.</text>
</comment>
<dbReference type="AlphaFoldDB" id="A0A9Q0AL02"/>
<organism evidence="2 3">
    <name type="scientific">Neoarthrinium moseri</name>
    <dbReference type="NCBI Taxonomy" id="1658444"/>
    <lineage>
        <taxon>Eukaryota</taxon>
        <taxon>Fungi</taxon>
        <taxon>Dikarya</taxon>
        <taxon>Ascomycota</taxon>
        <taxon>Pezizomycotina</taxon>
        <taxon>Sordariomycetes</taxon>
        <taxon>Xylariomycetidae</taxon>
        <taxon>Amphisphaeriales</taxon>
        <taxon>Apiosporaceae</taxon>
        <taxon>Neoarthrinium</taxon>
    </lineage>
</organism>
<dbReference type="Proteomes" id="UP000829685">
    <property type="component" value="Unassembled WGS sequence"/>
</dbReference>
<evidence type="ECO:0000313" key="2">
    <source>
        <dbReference type="EMBL" id="KAI1861052.1"/>
    </source>
</evidence>
<keyword evidence="3" id="KW-1185">Reference proteome</keyword>
<proteinExistence type="predicted"/>
<dbReference type="EMBL" id="JAFIMR010000030">
    <property type="protein sequence ID" value="KAI1861052.1"/>
    <property type="molecule type" value="Genomic_DNA"/>
</dbReference>
<evidence type="ECO:0000313" key="3">
    <source>
        <dbReference type="Proteomes" id="UP000829685"/>
    </source>
</evidence>
<keyword evidence="1" id="KW-0175">Coiled coil</keyword>
<feature type="coiled-coil region" evidence="1">
    <location>
        <begin position="347"/>
        <end position="374"/>
    </location>
</feature>
<gene>
    <name evidence="2" type="ORF">JX265_009671</name>
</gene>
<protein>
    <submittedName>
        <fullName evidence="2">Uncharacterized protein</fullName>
    </submittedName>
</protein>
<reference evidence="2" key="1">
    <citation type="submission" date="2021-03" db="EMBL/GenBank/DDBJ databases">
        <title>Revisited historic fungal species revealed as producer of novel bioactive compounds through whole genome sequencing and comparative genomics.</title>
        <authorList>
            <person name="Vignolle G.A."/>
            <person name="Hochenegger N."/>
            <person name="Mach R.L."/>
            <person name="Mach-Aigner A.R."/>
            <person name="Javad Rahimi M."/>
            <person name="Salim K.A."/>
            <person name="Chan C.M."/>
            <person name="Lim L.B.L."/>
            <person name="Cai F."/>
            <person name="Druzhinina I.S."/>
            <person name="U'Ren J.M."/>
            <person name="Derntl C."/>
        </authorList>
    </citation>
    <scope>NUCLEOTIDE SEQUENCE</scope>
    <source>
        <strain evidence="2">TUCIM 5799</strain>
    </source>
</reference>